<accession>A0A6A7AKN1</accession>
<dbReference type="OrthoDB" id="545169at2759"/>
<dbReference type="AlphaFoldDB" id="A0A6A7AKN1"/>
<dbReference type="PANTHER" id="PTHR36124">
    <property type="match status" value="1"/>
</dbReference>
<dbReference type="GO" id="GO:0016491">
    <property type="term" value="F:oxidoreductase activity"/>
    <property type="evidence" value="ECO:0007669"/>
    <property type="project" value="InterPro"/>
</dbReference>
<dbReference type="PANTHER" id="PTHR36124:SF1">
    <property type="entry name" value="ER-BOUND OXYGENASE MPAB_MPAB'_RUBBER OXYGENASE CATALYTIC DOMAIN-CONTAINING PROTEIN"/>
    <property type="match status" value="1"/>
</dbReference>
<dbReference type="Proteomes" id="UP000799424">
    <property type="component" value="Unassembled WGS sequence"/>
</dbReference>
<evidence type="ECO:0000313" key="2">
    <source>
        <dbReference type="Proteomes" id="UP000799424"/>
    </source>
</evidence>
<organism evidence="1 2">
    <name type="scientific">Ophiobolus disseminans</name>
    <dbReference type="NCBI Taxonomy" id="1469910"/>
    <lineage>
        <taxon>Eukaryota</taxon>
        <taxon>Fungi</taxon>
        <taxon>Dikarya</taxon>
        <taxon>Ascomycota</taxon>
        <taxon>Pezizomycotina</taxon>
        <taxon>Dothideomycetes</taxon>
        <taxon>Pleosporomycetidae</taxon>
        <taxon>Pleosporales</taxon>
        <taxon>Pleosporineae</taxon>
        <taxon>Phaeosphaeriaceae</taxon>
        <taxon>Ophiobolus</taxon>
    </lineage>
</organism>
<dbReference type="EMBL" id="MU006216">
    <property type="protein sequence ID" value="KAF2833287.1"/>
    <property type="molecule type" value="Genomic_DNA"/>
</dbReference>
<proteinExistence type="predicted"/>
<sequence>MEFITRTLGPRTTAGLAIFVTYVAICRGLRYVRRDRKHAQFPYKTREDYKKMTTEDAFEIVRYIQGLEFPFMSEKALSFALFKTYGIPSISKLLCETQQLGKAEYAGRRYADTVVLIVEFMGNTPTSERRNAAIARMNYLHGRYQKAGKISNVDLLYTLSLFILEVDRWVGMYEWRSLTDMEICAIGTHWKSIGDAMSIDFSPLHPDPTSFNSGLDFFHAIKAWSNAYETKHMIPHASNHQLAEETTRILLSNVPGPLKPLAKNFVITLMDPRLRKAMLYPEAPQIYRKIINAIFATRRFVSIYLLPPRPYAWRFNIISDAADEHGRYFISAYDAQPWYVKPTFLVRNSPLAWLRWAIGGPYPDGKNYKPQGYKIFEVGPERLEGKGVEECEEILGKLMGSATGGCPFAVGR</sequence>
<evidence type="ECO:0000313" key="1">
    <source>
        <dbReference type="EMBL" id="KAF2833287.1"/>
    </source>
</evidence>
<keyword evidence="2" id="KW-1185">Reference proteome</keyword>
<reference evidence="1" key="1">
    <citation type="journal article" date="2020" name="Stud. Mycol.">
        <title>101 Dothideomycetes genomes: a test case for predicting lifestyles and emergence of pathogens.</title>
        <authorList>
            <person name="Haridas S."/>
            <person name="Albert R."/>
            <person name="Binder M."/>
            <person name="Bloem J."/>
            <person name="Labutti K."/>
            <person name="Salamov A."/>
            <person name="Andreopoulos B."/>
            <person name="Baker S."/>
            <person name="Barry K."/>
            <person name="Bills G."/>
            <person name="Bluhm B."/>
            <person name="Cannon C."/>
            <person name="Castanera R."/>
            <person name="Culley D."/>
            <person name="Daum C."/>
            <person name="Ezra D."/>
            <person name="Gonzalez J."/>
            <person name="Henrissat B."/>
            <person name="Kuo A."/>
            <person name="Liang C."/>
            <person name="Lipzen A."/>
            <person name="Lutzoni F."/>
            <person name="Magnuson J."/>
            <person name="Mondo S."/>
            <person name="Nolan M."/>
            <person name="Ohm R."/>
            <person name="Pangilinan J."/>
            <person name="Park H.-J."/>
            <person name="Ramirez L."/>
            <person name="Alfaro M."/>
            <person name="Sun H."/>
            <person name="Tritt A."/>
            <person name="Yoshinaga Y."/>
            <person name="Zwiers L.-H."/>
            <person name="Turgeon B."/>
            <person name="Goodwin S."/>
            <person name="Spatafora J."/>
            <person name="Crous P."/>
            <person name="Grigoriev I."/>
        </authorList>
    </citation>
    <scope>NUCLEOTIDE SEQUENCE</scope>
    <source>
        <strain evidence="1">CBS 113818</strain>
    </source>
</reference>
<gene>
    <name evidence="1" type="ORF">CC86DRAFT_7713</name>
</gene>
<name>A0A6A7AKN1_9PLEO</name>
<dbReference type="InterPro" id="IPR046366">
    <property type="entry name" value="MPAB"/>
</dbReference>
<protein>
    <submittedName>
        <fullName evidence="1">Uncharacterized protein</fullName>
    </submittedName>
</protein>